<keyword evidence="4 7" id="KW-0472">Membrane</keyword>
<evidence type="ECO:0000313" key="8">
    <source>
        <dbReference type="EMBL" id="KAF4456586.1"/>
    </source>
</evidence>
<feature type="compositionally biased region" description="Low complexity" evidence="6">
    <location>
        <begin position="16"/>
        <end position="26"/>
    </location>
</feature>
<feature type="transmembrane region" description="Helical" evidence="7">
    <location>
        <begin position="127"/>
        <end position="146"/>
    </location>
</feature>
<proteinExistence type="predicted"/>
<feature type="region of interest" description="Disordered" evidence="6">
    <location>
        <begin position="1"/>
        <end position="27"/>
    </location>
</feature>
<evidence type="ECO:0000256" key="3">
    <source>
        <dbReference type="ARBA" id="ARBA00022989"/>
    </source>
</evidence>
<gene>
    <name evidence="8" type="ORF">F53441_1330</name>
</gene>
<evidence type="ECO:0000256" key="4">
    <source>
        <dbReference type="ARBA" id="ARBA00023136"/>
    </source>
</evidence>
<dbReference type="Proteomes" id="UP000605986">
    <property type="component" value="Unassembled WGS sequence"/>
</dbReference>
<keyword evidence="2 7" id="KW-0812">Transmembrane</keyword>
<reference evidence="8" key="1">
    <citation type="submission" date="2020-01" db="EMBL/GenBank/DDBJ databases">
        <title>Identification and distribution of gene clusters putatively required for synthesis of sphingolipid metabolism inhibitors in phylogenetically diverse species of the filamentous fungus Fusarium.</title>
        <authorList>
            <person name="Kim H.-S."/>
            <person name="Busman M."/>
            <person name="Brown D.W."/>
            <person name="Divon H."/>
            <person name="Uhlig S."/>
            <person name="Proctor R.H."/>
        </authorList>
    </citation>
    <scope>NUCLEOTIDE SEQUENCE</scope>
    <source>
        <strain evidence="8">NRRL 53441</strain>
    </source>
</reference>
<dbReference type="PANTHER" id="PTHR23502">
    <property type="entry name" value="MAJOR FACILITATOR SUPERFAMILY"/>
    <property type="match status" value="1"/>
</dbReference>
<evidence type="ECO:0000256" key="6">
    <source>
        <dbReference type="SAM" id="MobiDB-lite"/>
    </source>
</evidence>
<feature type="transmembrane region" description="Helical" evidence="7">
    <location>
        <begin position="463"/>
        <end position="483"/>
    </location>
</feature>
<dbReference type="Gene3D" id="1.20.1250.20">
    <property type="entry name" value="MFS general substrate transporter like domains"/>
    <property type="match status" value="1"/>
</dbReference>
<evidence type="ECO:0000256" key="5">
    <source>
        <dbReference type="ARBA" id="ARBA00023180"/>
    </source>
</evidence>
<feature type="compositionally biased region" description="Basic and acidic residues" evidence="6">
    <location>
        <begin position="521"/>
        <end position="546"/>
    </location>
</feature>
<evidence type="ECO:0000256" key="1">
    <source>
        <dbReference type="ARBA" id="ARBA00004141"/>
    </source>
</evidence>
<evidence type="ECO:0000256" key="7">
    <source>
        <dbReference type="SAM" id="Phobius"/>
    </source>
</evidence>
<dbReference type="AlphaFoldDB" id="A0A8H4P575"/>
<dbReference type="InterPro" id="IPR011701">
    <property type="entry name" value="MFS"/>
</dbReference>
<keyword evidence="3 7" id="KW-1133">Transmembrane helix</keyword>
<feature type="transmembrane region" description="Helical" evidence="7">
    <location>
        <begin position="289"/>
        <end position="314"/>
    </location>
</feature>
<sequence length="546" mass="60165">MKEDPEKASPANDAESSTSVSSTMSSPILELIRTVETRRSRTHDCDVFEALEHALTPDVETEAEREAREPITYTRTGTSVTSAASRPPDFEVFFEDGDPENPRNWSKAYPGSLIVAPLSELYGRQKVYIICLSVWALLILPCALATSLTEIIVVRFFGAVFGAAMISNSPGTIVDISDPDYLAAAMSMWSIAPLNGPSTGPIIGGFVFQYMGWRWDNWIPLILGGAGILMMVTVKETYHPAILKRKTARLRKENDDPRYWCQYDQKVSTRRLIKINMSRPFTLLATEPILWFMDIWISLIYAILYLCFVAYPIVFSQHRGWDAGMSGLAFVGIGAGTMLAIFAEPLFRRLINSQPRDPVTGKPQPEATALVMAVGAILTPIGQLVFSWTCLPATIHWAIPIAFGIPFGAGNTISFIYGSNYLAGTYSIYAASALAGNAVIRSIAGGVLPLAGPKMYAAMTPQWAGTLLGLLEVAMIPIPFVFWRYGAKIRAKSPTIRALREEQDRLDAKRAKYQKKLEKKQRREAEGAKAGEAKTEDEVLEKTAGD</sequence>
<evidence type="ECO:0000256" key="2">
    <source>
        <dbReference type="ARBA" id="ARBA00022692"/>
    </source>
</evidence>
<dbReference type="GO" id="GO:0005886">
    <property type="term" value="C:plasma membrane"/>
    <property type="evidence" value="ECO:0007669"/>
    <property type="project" value="TreeGrafter"/>
</dbReference>
<accession>A0A8H4P575</accession>
<keyword evidence="5" id="KW-0325">Glycoprotein</keyword>
<evidence type="ECO:0008006" key="10">
    <source>
        <dbReference type="Google" id="ProtNLM"/>
    </source>
</evidence>
<feature type="region of interest" description="Disordered" evidence="6">
    <location>
        <begin position="512"/>
        <end position="546"/>
    </location>
</feature>
<feature type="transmembrane region" description="Helical" evidence="7">
    <location>
        <begin position="152"/>
        <end position="169"/>
    </location>
</feature>
<feature type="transmembrane region" description="Helical" evidence="7">
    <location>
        <begin position="395"/>
        <end position="417"/>
    </location>
</feature>
<feature type="transmembrane region" description="Helical" evidence="7">
    <location>
        <begin position="326"/>
        <end position="347"/>
    </location>
</feature>
<dbReference type="CDD" id="cd17323">
    <property type="entry name" value="MFS_Tpo1_MDR_like"/>
    <property type="match status" value="1"/>
</dbReference>
<protein>
    <recommendedName>
        <fullName evidence="10">Major facilitator superfamily (MFS) profile domain-containing protein</fullName>
    </recommendedName>
</protein>
<dbReference type="OrthoDB" id="3365399at2759"/>
<feature type="transmembrane region" description="Helical" evidence="7">
    <location>
        <begin position="218"/>
        <end position="238"/>
    </location>
</feature>
<feature type="transmembrane region" description="Helical" evidence="7">
    <location>
        <begin position="367"/>
        <end position="389"/>
    </location>
</feature>
<dbReference type="InterPro" id="IPR036259">
    <property type="entry name" value="MFS_trans_sf"/>
</dbReference>
<dbReference type="GO" id="GO:0022857">
    <property type="term" value="F:transmembrane transporter activity"/>
    <property type="evidence" value="ECO:0007669"/>
    <property type="project" value="InterPro"/>
</dbReference>
<dbReference type="PANTHER" id="PTHR23502:SF12">
    <property type="entry name" value="MULTIDRUG TRANSPORTER, PUTATIVE (AFU_ORTHOLOGUE AFUA_1G06440)-RELATED"/>
    <property type="match status" value="1"/>
</dbReference>
<dbReference type="EMBL" id="JAADJG010000052">
    <property type="protein sequence ID" value="KAF4456586.1"/>
    <property type="molecule type" value="Genomic_DNA"/>
</dbReference>
<organism evidence="8 9">
    <name type="scientific">Fusarium austroafricanum</name>
    <dbReference type="NCBI Taxonomy" id="2364996"/>
    <lineage>
        <taxon>Eukaryota</taxon>
        <taxon>Fungi</taxon>
        <taxon>Dikarya</taxon>
        <taxon>Ascomycota</taxon>
        <taxon>Pezizomycotina</taxon>
        <taxon>Sordariomycetes</taxon>
        <taxon>Hypocreomycetidae</taxon>
        <taxon>Hypocreales</taxon>
        <taxon>Nectriaceae</taxon>
        <taxon>Fusarium</taxon>
        <taxon>Fusarium concolor species complex</taxon>
    </lineage>
</organism>
<comment type="subcellular location">
    <subcellularLocation>
        <location evidence="1">Membrane</location>
        <topology evidence="1">Multi-pass membrane protein</topology>
    </subcellularLocation>
</comment>
<keyword evidence="9" id="KW-1185">Reference proteome</keyword>
<dbReference type="Pfam" id="PF07690">
    <property type="entry name" value="MFS_1"/>
    <property type="match status" value="1"/>
</dbReference>
<evidence type="ECO:0000313" key="9">
    <source>
        <dbReference type="Proteomes" id="UP000605986"/>
    </source>
</evidence>
<dbReference type="SUPFAM" id="SSF103473">
    <property type="entry name" value="MFS general substrate transporter"/>
    <property type="match status" value="1"/>
</dbReference>
<comment type="caution">
    <text evidence="8">The sequence shown here is derived from an EMBL/GenBank/DDBJ whole genome shotgun (WGS) entry which is preliminary data.</text>
</comment>
<dbReference type="FunFam" id="1.20.1250.20:FF:000011">
    <property type="entry name" value="MFS multidrug transporter, putative"/>
    <property type="match status" value="1"/>
</dbReference>
<name>A0A8H4P575_9HYPO</name>